<dbReference type="EMBL" id="JASCRZ010000001">
    <property type="protein sequence ID" value="MDI5894068.1"/>
    <property type="molecule type" value="Genomic_DNA"/>
</dbReference>
<evidence type="ECO:0000313" key="2">
    <source>
        <dbReference type="EMBL" id="MDI5894068.1"/>
    </source>
</evidence>
<keyword evidence="1" id="KW-0732">Signal</keyword>
<protein>
    <recommendedName>
        <fullName evidence="4">Outer membrane protein beta-barrel domain-containing protein</fullName>
    </recommendedName>
</protein>
<feature type="signal peptide" evidence="1">
    <location>
        <begin position="1"/>
        <end position="19"/>
    </location>
</feature>
<name>A0ABT6V763_9FLAO</name>
<accession>A0ABT6V763</accession>
<organism evidence="2 3">
    <name type="scientific">Flavobacterium algoritolerans</name>
    <dbReference type="NCBI Taxonomy" id="3041254"/>
    <lineage>
        <taxon>Bacteria</taxon>
        <taxon>Pseudomonadati</taxon>
        <taxon>Bacteroidota</taxon>
        <taxon>Flavobacteriia</taxon>
        <taxon>Flavobacteriales</taxon>
        <taxon>Flavobacteriaceae</taxon>
        <taxon>Flavobacterium</taxon>
    </lineage>
</organism>
<evidence type="ECO:0008006" key="4">
    <source>
        <dbReference type="Google" id="ProtNLM"/>
    </source>
</evidence>
<dbReference type="Proteomes" id="UP001243403">
    <property type="component" value="Unassembled WGS sequence"/>
</dbReference>
<dbReference type="RefSeq" id="WP_282715389.1">
    <property type="nucleotide sequence ID" value="NZ_JASCRZ010000001.1"/>
</dbReference>
<gene>
    <name evidence="2" type="ORF">QLS65_04140</name>
</gene>
<reference evidence="2 3" key="1">
    <citation type="submission" date="2023-04" db="EMBL/GenBank/DDBJ databases">
        <title>Two novel species of Flavobacterium.</title>
        <authorList>
            <person name="Liu Q."/>
            <person name="Xin Y.-H."/>
        </authorList>
    </citation>
    <scope>NUCLEOTIDE SEQUENCE [LARGE SCALE GENOMIC DNA]</scope>
    <source>
        <strain evidence="2 3">LB1P51</strain>
    </source>
</reference>
<sequence>MNKTLLVIIATLFCTFAHAQSASFEASTGGFSFIPAFTSEDPHLIINAGTNENKKLSFHLLTTIRLSNLIPRSVVFISRYKIIDKKLKVNIGVHLPALQISEDYLVDTFFAQELITSYELSKRVSIGTFYLHGNGKNNDFEANFLAFNTTVNKGNFSFVSQLYGLDLDNTYGVSETITYKINKNIAARGFVNKTISDGKFNWTLGLRYNL</sequence>
<proteinExistence type="predicted"/>
<comment type="caution">
    <text evidence="2">The sequence shown here is derived from an EMBL/GenBank/DDBJ whole genome shotgun (WGS) entry which is preliminary data.</text>
</comment>
<keyword evidence="3" id="KW-1185">Reference proteome</keyword>
<evidence type="ECO:0000313" key="3">
    <source>
        <dbReference type="Proteomes" id="UP001243403"/>
    </source>
</evidence>
<evidence type="ECO:0000256" key="1">
    <source>
        <dbReference type="SAM" id="SignalP"/>
    </source>
</evidence>
<feature type="chain" id="PRO_5045604781" description="Outer membrane protein beta-barrel domain-containing protein" evidence="1">
    <location>
        <begin position="20"/>
        <end position="210"/>
    </location>
</feature>